<evidence type="ECO:0000313" key="2">
    <source>
        <dbReference type="EMBL" id="CAE0247016.1"/>
    </source>
</evidence>
<evidence type="ECO:0000313" key="3">
    <source>
        <dbReference type="EMBL" id="CAE0247017.1"/>
    </source>
</evidence>
<reference evidence="2" key="1">
    <citation type="submission" date="2021-01" db="EMBL/GenBank/DDBJ databases">
        <authorList>
            <person name="Corre E."/>
            <person name="Pelletier E."/>
            <person name="Niang G."/>
            <person name="Scheremetjew M."/>
            <person name="Finn R."/>
            <person name="Kale V."/>
            <person name="Holt S."/>
            <person name="Cochrane G."/>
            <person name="Meng A."/>
            <person name="Brown T."/>
            <person name="Cohen L."/>
        </authorList>
    </citation>
    <scope>NUCLEOTIDE SEQUENCE</scope>
    <source>
        <strain evidence="2">NIES-2562</strain>
    </source>
</reference>
<feature type="region of interest" description="Disordered" evidence="1">
    <location>
        <begin position="157"/>
        <end position="176"/>
    </location>
</feature>
<dbReference type="AlphaFoldDB" id="A0A7S3D614"/>
<gene>
    <name evidence="2" type="ORF">PBIL07802_LOCUS9206</name>
    <name evidence="3" type="ORF">PBIL07802_LOCUS9207</name>
</gene>
<dbReference type="EMBL" id="HBIB01014258">
    <property type="protein sequence ID" value="CAE0247017.1"/>
    <property type="molecule type" value="Transcribed_RNA"/>
</dbReference>
<dbReference type="EMBL" id="HBIB01014257">
    <property type="protein sequence ID" value="CAE0247016.1"/>
    <property type="molecule type" value="Transcribed_RNA"/>
</dbReference>
<feature type="compositionally biased region" description="Polar residues" evidence="1">
    <location>
        <begin position="209"/>
        <end position="223"/>
    </location>
</feature>
<protein>
    <submittedName>
        <fullName evidence="2">Uncharacterized protein</fullName>
    </submittedName>
</protein>
<proteinExistence type="predicted"/>
<feature type="region of interest" description="Disordered" evidence="1">
    <location>
        <begin position="195"/>
        <end position="225"/>
    </location>
</feature>
<organism evidence="2">
    <name type="scientific">Palpitomonas bilix</name>
    <dbReference type="NCBI Taxonomy" id="652834"/>
    <lineage>
        <taxon>Eukaryota</taxon>
        <taxon>Eukaryota incertae sedis</taxon>
    </lineage>
</organism>
<sequence>MAARSKPFERLSLLWSQSNTLAVDKAVPGLSDSIVGRSIGNGGAYAPCIHAPSLRKEERLPAVAPSANAYRPVADDLEELGLAIARARQEQAGAQKSSREVLSLIERARAKQRGEQLLAVRNIRRASQTPVLLGERYFQKFDKPWRNGKYMASVAAVGRSKSTPRPATTRRPPTPRNCWDDSLVRYGPTIDNDFAMGTRLPRSCRPNPKESSSFRQLRSSRPSSARGWSMTVEDMYLV</sequence>
<evidence type="ECO:0000256" key="1">
    <source>
        <dbReference type="SAM" id="MobiDB-lite"/>
    </source>
</evidence>
<accession>A0A7S3D614</accession>
<name>A0A7S3D614_9EUKA</name>